<sequence>MDGLQLVLVAVVTFICGIICTLALEFHLFKRYLISGPQAASPQRQLHHGKAQLPKELVEQMQEERLNCNNSMTRQAMSQGNENLAINLTLQFLFNELRNAERVRLWLYRKLNNEFKELLTQSTTGKLLDSVKLRDLNLGTQFPTIKGLEVADSKIDADTGLLESLDLALDLHYSGNFQLSIDVKMLLGKTAYMALQVKCISGKARLQFTRVPYTHWSLSFYSDPILELEVQSQFQGRQLQPQIISLITSQIRRAVRRKHTLPRYKMRYKPFFRRLNDEAVDLSEVASTQLTPGYLEVVLLEISRLNITPIVLNNSEDLSQMEVYCSMSVDPTPWVYLTQYSGVPYMVLDLIISKTGSQQLGVVFKQEIVPEIGQVCVLVETIVSGSPAAIAEMKKGDILVAVDGKKVSNMNQVAKFVKSAVQRRFIIRVERRYSKVDLERQSGIRMDSERVSFTERKASKSDSVGRVDSPSAEDAGKMKFETQIKFSDLRDSDCDLTDSRSDTSKLFKRRKSSVQTEDAAQTPDTTPSRRISTVSISSAASSSVQFYLPDDNYSIADLHSNTREKPYASLITFEETKSFRIDSELQYLNVGVWGRVKGGEAPSKLLGYINAPIKLILAQCCTSTTGHYLKCHALLPPESAQECQLDTDWNHFLEASLATSYVRLQGYSGFDPTLCYGDILLSYVWESCQPSDQAISDAGKKENAETAKIQPILNEEVADRKMHDFIRTHFHRATHCDFCTKKIWLKDAVQCRDCGMVCHKKCEARCQASGTCGAESLATLALEADEIEPSTIIGDIGPEISLTGCEDNVQGASMMAVKASIANTLLGLKKAGSTSCLAPPTSGIGPASRSLPPSPCASRKSSLAGGLGISPDLLEGAEPSVAAPLVAGDLDDGLMSRAKDTGKFLHKYLEPQERVEKINAMMGKLKNALDAETTSRLELSQNGDADSMKLIAQSDLRVQALSVLLLHYCAGLQHAQEALDRPEAGKES</sequence>
<dbReference type="GO" id="GO:1990456">
    <property type="term" value="P:mitochondrion-endoplasmic reticulum membrane tethering"/>
    <property type="evidence" value="ECO:0007669"/>
    <property type="project" value="InterPro"/>
</dbReference>
<keyword evidence="6" id="KW-0446">Lipid-binding</keyword>
<dbReference type="SMART" id="SM00228">
    <property type="entry name" value="PDZ"/>
    <property type="match status" value="1"/>
</dbReference>
<dbReference type="Pfam" id="PF17820">
    <property type="entry name" value="PDZ_6"/>
    <property type="match status" value="1"/>
</dbReference>
<feature type="region of interest" description="Disordered" evidence="8">
    <location>
        <begin position="842"/>
        <end position="863"/>
    </location>
</feature>
<dbReference type="GO" id="GO:0008289">
    <property type="term" value="F:lipid binding"/>
    <property type="evidence" value="ECO:0007669"/>
    <property type="project" value="UniProtKB-KW"/>
</dbReference>
<dbReference type="PROSITE" id="PS51847">
    <property type="entry name" value="SMP"/>
    <property type="match status" value="1"/>
</dbReference>
<dbReference type="InterPro" id="IPR046349">
    <property type="entry name" value="C1-like_sf"/>
</dbReference>
<feature type="domain" description="SMP-LTD" evidence="12">
    <location>
        <begin position="86"/>
        <end position="270"/>
    </location>
</feature>
<keyword evidence="3" id="KW-0479">Metal-binding</keyword>
<dbReference type="GO" id="GO:0051560">
    <property type="term" value="P:mitochondrial calcium ion homeostasis"/>
    <property type="evidence" value="ECO:0007669"/>
    <property type="project" value="InterPro"/>
</dbReference>
<reference evidence="13 14" key="1">
    <citation type="journal article" date="2010" name="Science">
        <title>Genomic comparison of the ants Camponotus floridanus and Harpegnathos saltator.</title>
        <authorList>
            <person name="Bonasio R."/>
            <person name="Zhang G."/>
            <person name="Ye C."/>
            <person name="Mutti N.S."/>
            <person name="Fang X."/>
            <person name="Qin N."/>
            <person name="Donahue G."/>
            <person name="Yang P."/>
            <person name="Li Q."/>
            <person name="Li C."/>
            <person name="Zhang P."/>
            <person name="Huang Z."/>
            <person name="Berger S.L."/>
            <person name="Reinberg D."/>
            <person name="Wang J."/>
            <person name="Liebig J."/>
        </authorList>
    </citation>
    <scope>NUCLEOTIDE SEQUENCE [LARGE SCALE GENOMIC DNA]</scope>
    <source>
        <strain evidence="13 14">R22 G/1</strain>
    </source>
</reference>
<dbReference type="InterPro" id="IPR058801">
    <property type="entry name" value="PDZD8_N"/>
</dbReference>
<dbReference type="EMBL" id="GL453161">
    <property type="protein sequence ID" value="EFN76394.1"/>
    <property type="molecule type" value="Genomic_DNA"/>
</dbReference>
<dbReference type="GO" id="GO:0044233">
    <property type="term" value="C:mitochondria-associated endoplasmic reticulum membrane contact site"/>
    <property type="evidence" value="ECO:0007669"/>
    <property type="project" value="InterPro"/>
</dbReference>
<dbReference type="InterPro" id="IPR031468">
    <property type="entry name" value="SMP_LBD"/>
</dbReference>
<dbReference type="SUPFAM" id="SSF50156">
    <property type="entry name" value="PDZ domain-like"/>
    <property type="match status" value="1"/>
</dbReference>
<dbReference type="InterPro" id="IPR041489">
    <property type="entry name" value="PDZ_6"/>
</dbReference>
<comment type="subcellular location">
    <subcellularLocation>
        <location evidence="1">Membrane</location>
    </subcellularLocation>
</comment>
<dbReference type="Pfam" id="PF26547">
    <property type="entry name" value="PDZD8_N"/>
    <property type="match status" value="1"/>
</dbReference>
<dbReference type="PROSITE" id="PS50106">
    <property type="entry name" value="PDZ"/>
    <property type="match status" value="1"/>
</dbReference>
<evidence type="ECO:0000259" key="11">
    <source>
        <dbReference type="PROSITE" id="PS50106"/>
    </source>
</evidence>
<dbReference type="GO" id="GO:0046872">
    <property type="term" value="F:metal ion binding"/>
    <property type="evidence" value="ECO:0007669"/>
    <property type="project" value="UniProtKB-KW"/>
</dbReference>
<dbReference type="CDD" id="cd21674">
    <property type="entry name" value="SMP_PDZD8"/>
    <property type="match status" value="1"/>
</dbReference>
<feature type="compositionally biased region" description="Basic and acidic residues" evidence="8">
    <location>
        <begin position="449"/>
        <end position="465"/>
    </location>
</feature>
<dbReference type="PROSITE" id="PS50081">
    <property type="entry name" value="ZF_DAG_PE_2"/>
    <property type="match status" value="1"/>
</dbReference>
<dbReference type="SMART" id="SM00109">
    <property type="entry name" value="C1"/>
    <property type="match status" value="1"/>
</dbReference>
<evidence type="ECO:0000256" key="6">
    <source>
        <dbReference type="ARBA" id="ARBA00023121"/>
    </source>
</evidence>
<feature type="transmembrane region" description="Helical" evidence="9">
    <location>
        <begin position="6"/>
        <end position="24"/>
    </location>
</feature>
<dbReference type="GO" id="GO:0005739">
    <property type="term" value="C:mitochondrion"/>
    <property type="evidence" value="ECO:0007669"/>
    <property type="project" value="GOC"/>
</dbReference>
<accession>E2C6T2</accession>
<dbReference type="GO" id="GO:0016020">
    <property type="term" value="C:membrane"/>
    <property type="evidence" value="ECO:0007669"/>
    <property type="project" value="UniProtKB-SubCell"/>
</dbReference>
<evidence type="ECO:0000256" key="1">
    <source>
        <dbReference type="ARBA" id="ARBA00004370"/>
    </source>
</evidence>
<dbReference type="PROSITE" id="PS00479">
    <property type="entry name" value="ZF_DAG_PE_1"/>
    <property type="match status" value="1"/>
</dbReference>
<dbReference type="InterPro" id="IPR001478">
    <property type="entry name" value="PDZ"/>
</dbReference>
<feature type="region of interest" description="Disordered" evidence="8">
    <location>
        <begin position="449"/>
        <end position="474"/>
    </location>
</feature>
<dbReference type="OrthoDB" id="10004596at2759"/>
<dbReference type="FunCoup" id="E2C6T2">
    <property type="interactions" value="137"/>
</dbReference>
<organism evidence="14">
    <name type="scientific">Harpegnathos saltator</name>
    <name type="common">Jerdon's jumping ant</name>
    <dbReference type="NCBI Taxonomy" id="610380"/>
    <lineage>
        <taxon>Eukaryota</taxon>
        <taxon>Metazoa</taxon>
        <taxon>Ecdysozoa</taxon>
        <taxon>Arthropoda</taxon>
        <taxon>Hexapoda</taxon>
        <taxon>Insecta</taxon>
        <taxon>Pterygota</taxon>
        <taxon>Neoptera</taxon>
        <taxon>Endopterygota</taxon>
        <taxon>Hymenoptera</taxon>
        <taxon>Apocrita</taxon>
        <taxon>Aculeata</taxon>
        <taxon>Formicoidea</taxon>
        <taxon>Formicidae</taxon>
        <taxon>Ponerinae</taxon>
        <taxon>Ponerini</taxon>
        <taxon>Harpegnathos</taxon>
    </lineage>
</organism>
<keyword evidence="9" id="KW-0812">Transmembrane</keyword>
<evidence type="ECO:0000256" key="5">
    <source>
        <dbReference type="ARBA" id="ARBA00023055"/>
    </source>
</evidence>
<dbReference type="PANTHER" id="PTHR21519">
    <property type="entry name" value="PDZ DOMAIN-CONTAINING PROTEIN 8"/>
    <property type="match status" value="1"/>
</dbReference>
<evidence type="ECO:0000256" key="7">
    <source>
        <dbReference type="ARBA" id="ARBA00023136"/>
    </source>
</evidence>
<dbReference type="AlphaFoldDB" id="E2C6T2"/>
<evidence type="ECO:0000256" key="4">
    <source>
        <dbReference type="ARBA" id="ARBA00022833"/>
    </source>
</evidence>
<feature type="domain" description="Phorbol-ester/DAG-type" evidence="10">
    <location>
        <begin position="722"/>
        <end position="772"/>
    </location>
</feature>
<proteinExistence type="predicted"/>
<dbReference type="OMA" id="TEPIIGH"/>
<dbReference type="InParanoid" id="E2C6T2"/>
<evidence type="ECO:0000313" key="13">
    <source>
        <dbReference type="EMBL" id="EFN76394.1"/>
    </source>
</evidence>
<dbReference type="CDD" id="cd20825">
    <property type="entry name" value="C1_PDZD8"/>
    <property type="match status" value="1"/>
</dbReference>
<evidence type="ECO:0000256" key="3">
    <source>
        <dbReference type="ARBA" id="ARBA00022723"/>
    </source>
</evidence>
<dbReference type="Proteomes" id="UP000008237">
    <property type="component" value="Unassembled WGS sequence"/>
</dbReference>
<evidence type="ECO:0000256" key="2">
    <source>
        <dbReference type="ARBA" id="ARBA00022448"/>
    </source>
</evidence>
<evidence type="ECO:0000313" key="14">
    <source>
        <dbReference type="Proteomes" id="UP000008237"/>
    </source>
</evidence>
<dbReference type="InterPro" id="IPR002219">
    <property type="entry name" value="PKC_DAG/PE"/>
</dbReference>
<feature type="compositionally biased region" description="Polar residues" evidence="8">
    <location>
        <begin position="513"/>
        <end position="526"/>
    </location>
</feature>
<dbReference type="PANTHER" id="PTHR21519:SF1">
    <property type="entry name" value="PDZ DOMAIN-CONTAINING PROTEIN 8"/>
    <property type="match status" value="1"/>
</dbReference>
<keyword evidence="5" id="KW-0445">Lipid transport</keyword>
<dbReference type="STRING" id="610380.E2C6T2"/>
<evidence type="ECO:0000259" key="10">
    <source>
        <dbReference type="PROSITE" id="PS50081"/>
    </source>
</evidence>
<keyword evidence="2" id="KW-0813">Transport</keyword>
<evidence type="ECO:0000256" key="8">
    <source>
        <dbReference type="SAM" id="MobiDB-lite"/>
    </source>
</evidence>
<keyword evidence="7 9" id="KW-0472">Membrane</keyword>
<dbReference type="Gene3D" id="3.30.60.20">
    <property type="match status" value="1"/>
</dbReference>
<evidence type="ECO:0000256" key="9">
    <source>
        <dbReference type="SAM" id="Phobius"/>
    </source>
</evidence>
<evidence type="ECO:0000259" key="12">
    <source>
        <dbReference type="PROSITE" id="PS51847"/>
    </source>
</evidence>
<dbReference type="InterPro" id="IPR039275">
    <property type="entry name" value="PDZD8"/>
</dbReference>
<name>E2C6T2_HARSA</name>
<feature type="region of interest" description="Disordered" evidence="8">
    <location>
        <begin position="505"/>
        <end position="532"/>
    </location>
</feature>
<keyword evidence="4" id="KW-0862">Zinc</keyword>
<gene>
    <name evidence="13" type="ORF">EAI_02868</name>
</gene>
<dbReference type="InterPro" id="IPR036034">
    <property type="entry name" value="PDZ_sf"/>
</dbReference>
<dbReference type="Gene3D" id="2.30.42.10">
    <property type="match status" value="1"/>
</dbReference>
<keyword evidence="14" id="KW-1185">Reference proteome</keyword>
<protein>
    <submittedName>
        <fullName evidence="13">PDZ domain-containing protein 8</fullName>
    </submittedName>
</protein>
<dbReference type="GO" id="GO:0006869">
    <property type="term" value="P:lipid transport"/>
    <property type="evidence" value="ECO:0007669"/>
    <property type="project" value="UniProtKB-KW"/>
</dbReference>
<feature type="domain" description="PDZ" evidence="11">
    <location>
        <begin position="347"/>
        <end position="412"/>
    </location>
</feature>
<dbReference type="SUPFAM" id="SSF57889">
    <property type="entry name" value="Cysteine-rich domain"/>
    <property type="match status" value="1"/>
</dbReference>
<keyword evidence="9" id="KW-1133">Transmembrane helix</keyword>